<dbReference type="AlphaFoldDB" id="A0A1T4U3P3"/>
<keyword evidence="2" id="KW-1185">Reference proteome</keyword>
<accession>A0A1T4U3P3</accession>
<dbReference type="EMBL" id="FUWZ01000008">
    <property type="protein sequence ID" value="SKA47138.1"/>
    <property type="molecule type" value="Genomic_DNA"/>
</dbReference>
<dbReference type="Proteomes" id="UP000190367">
    <property type="component" value="Unassembled WGS sequence"/>
</dbReference>
<evidence type="ECO:0000313" key="2">
    <source>
        <dbReference type="Proteomes" id="UP000190367"/>
    </source>
</evidence>
<organism evidence="1 2">
    <name type="scientific">Chitinophaga eiseniae</name>
    <dbReference type="NCBI Taxonomy" id="634771"/>
    <lineage>
        <taxon>Bacteria</taxon>
        <taxon>Pseudomonadati</taxon>
        <taxon>Bacteroidota</taxon>
        <taxon>Chitinophagia</taxon>
        <taxon>Chitinophagales</taxon>
        <taxon>Chitinophagaceae</taxon>
        <taxon>Chitinophaga</taxon>
    </lineage>
</organism>
<sequence length="95" mass="11179">MYYLRYFFQNATPLHLYHICFLILQTMTSFENHAGLAALATCIILSCEVNAQMITNKKSMDTTRNSRLQYHSLQRLPECQRRQVGFGLKKFTERL</sequence>
<protein>
    <submittedName>
        <fullName evidence="1">Uncharacterized protein</fullName>
    </submittedName>
</protein>
<name>A0A1T4U3P3_9BACT</name>
<evidence type="ECO:0000313" key="1">
    <source>
        <dbReference type="EMBL" id="SKA47138.1"/>
    </source>
</evidence>
<reference evidence="2" key="1">
    <citation type="submission" date="2017-02" db="EMBL/GenBank/DDBJ databases">
        <authorList>
            <person name="Varghese N."/>
            <person name="Submissions S."/>
        </authorList>
    </citation>
    <scope>NUCLEOTIDE SEQUENCE [LARGE SCALE GENOMIC DNA]</scope>
    <source>
        <strain evidence="2">DSM 22224</strain>
    </source>
</reference>
<dbReference type="STRING" id="634771.SAMN04488128_108113"/>
<proteinExistence type="predicted"/>
<gene>
    <name evidence="1" type="ORF">SAMN04488128_108113</name>
</gene>